<dbReference type="EMBL" id="GG738845">
    <property type="protein sequence ID" value="EFC50555.1"/>
    <property type="molecule type" value="Genomic_DNA"/>
</dbReference>
<dbReference type="Proteomes" id="UP000006671">
    <property type="component" value="Unassembled WGS sequence"/>
</dbReference>
<dbReference type="RefSeq" id="XP_002683299.1">
    <property type="nucleotide sequence ID" value="XM_002683253.1"/>
</dbReference>
<evidence type="ECO:0000256" key="4">
    <source>
        <dbReference type="PROSITE-ProRule" id="PRU00182"/>
    </source>
</evidence>
<dbReference type="KEGG" id="ngr:NAEGRDRAFT_61621"/>
<dbReference type="Pfam" id="PF00849">
    <property type="entry name" value="PseudoU_synth_2"/>
    <property type="match status" value="1"/>
</dbReference>
<dbReference type="Gene3D" id="3.30.70.580">
    <property type="entry name" value="Pseudouridine synthase I, catalytic domain, N-terminal subdomain"/>
    <property type="match status" value="1"/>
</dbReference>
<dbReference type="OrthoDB" id="440619at2759"/>
<dbReference type="PROSITE" id="PS01149">
    <property type="entry name" value="PSI_RSU"/>
    <property type="match status" value="1"/>
</dbReference>
<dbReference type="NCBIfam" id="TIGR00093">
    <property type="entry name" value="pseudouridine synthase"/>
    <property type="match status" value="1"/>
</dbReference>
<evidence type="ECO:0000313" key="7">
    <source>
        <dbReference type="EMBL" id="EFC50555.1"/>
    </source>
</evidence>
<dbReference type="SUPFAM" id="SSF55120">
    <property type="entry name" value="Pseudouridine synthase"/>
    <property type="match status" value="1"/>
</dbReference>
<dbReference type="GO" id="GO:0003723">
    <property type="term" value="F:RNA binding"/>
    <property type="evidence" value="ECO:0007669"/>
    <property type="project" value="UniProtKB-KW"/>
</dbReference>
<proteinExistence type="inferred from homology"/>
<dbReference type="GO" id="GO:0006364">
    <property type="term" value="P:rRNA processing"/>
    <property type="evidence" value="ECO:0007669"/>
    <property type="project" value="UniProtKB-ARBA"/>
</dbReference>
<keyword evidence="3" id="KW-0413">Isomerase</keyword>
<feature type="compositionally biased region" description="Basic and acidic residues" evidence="5">
    <location>
        <begin position="335"/>
        <end position="345"/>
    </location>
</feature>
<dbReference type="Gene3D" id="3.10.290.10">
    <property type="entry name" value="RNA-binding S4 domain"/>
    <property type="match status" value="1"/>
</dbReference>
<dbReference type="Pfam" id="PF01479">
    <property type="entry name" value="S4"/>
    <property type="match status" value="1"/>
</dbReference>
<name>D2UX35_NAEGR</name>
<dbReference type="InterPro" id="IPR050343">
    <property type="entry name" value="RsuA_PseudoU_synthase"/>
</dbReference>
<accession>D2UX35</accession>
<dbReference type="eggNOG" id="ENOG502QT4T">
    <property type="taxonomic scope" value="Eukaryota"/>
</dbReference>
<dbReference type="InterPro" id="IPR002942">
    <property type="entry name" value="S4_RNA-bd"/>
</dbReference>
<dbReference type="InterPro" id="IPR020103">
    <property type="entry name" value="PsdUridine_synth_cat_dom_sf"/>
</dbReference>
<organism evidence="8">
    <name type="scientific">Naegleria gruberi</name>
    <name type="common">Amoeba</name>
    <dbReference type="NCBI Taxonomy" id="5762"/>
    <lineage>
        <taxon>Eukaryota</taxon>
        <taxon>Discoba</taxon>
        <taxon>Heterolobosea</taxon>
        <taxon>Tetramitia</taxon>
        <taxon>Eutetramitia</taxon>
        <taxon>Vahlkampfiidae</taxon>
        <taxon>Naegleria</taxon>
    </lineage>
</organism>
<evidence type="ECO:0000313" key="8">
    <source>
        <dbReference type="Proteomes" id="UP000006671"/>
    </source>
</evidence>
<feature type="region of interest" description="Disordered" evidence="5">
    <location>
        <begin position="335"/>
        <end position="362"/>
    </location>
</feature>
<evidence type="ECO:0000256" key="2">
    <source>
        <dbReference type="ARBA" id="ARBA00022884"/>
    </source>
</evidence>
<sequence>MNNQCAFYARLVTSKKMEIPSEASTLSEKRKIIPKEVISEEDLEETSFNLSLPNSKRNHILKELEKLPPTLGEEDLVKREQVERVSKFLARVGVCSKQQGVDLIKAGQVKVNGILITESGQKMNPFYDVVTVKGVNITKKDVESNLENVKLYAYHKPRGVLCSRVDNGGNRETIYQRLERMGFGHLISVGRLDYNSEGLILLTNDGNLSRHLELPQTGLERQYLVRVHGQVSQPLLDSLQKGSTIEGVHYAGMKATLHREGEKTSWIKVILHEGKNREIRKIFQQLNLPVSRIMRIQYGPYKLENIQKGQIKVLELKEEFKQKCSNIYKTAVRSKEKELERDFKNNRAGNPKSNNSKRIPEF</sequence>
<dbReference type="PROSITE" id="PS50889">
    <property type="entry name" value="S4"/>
    <property type="match status" value="1"/>
</dbReference>
<dbReference type="SUPFAM" id="SSF55174">
    <property type="entry name" value="Alpha-L RNA-binding motif"/>
    <property type="match status" value="1"/>
</dbReference>
<reference evidence="7 8" key="1">
    <citation type="journal article" date="2010" name="Cell">
        <title>The genome of Naegleria gruberi illuminates early eukaryotic versatility.</title>
        <authorList>
            <person name="Fritz-Laylin L.K."/>
            <person name="Prochnik S.E."/>
            <person name="Ginger M.L."/>
            <person name="Dacks J.B."/>
            <person name="Carpenter M.L."/>
            <person name="Field M.C."/>
            <person name="Kuo A."/>
            <person name="Paredez A."/>
            <person name="Chapman J."/>
            <person name="Pham J."/>
            <person name="Shu S."/>
            <person name="Neupane R."/>
            <person name="Cipriano M."/>
            <person name="Mancuso J."/>
            <person name="Tu H."/>
            <person name="Salamov A."/>
            <person name="Lindquist E."/>
            <person name="Shapiro H."/>
            <person name="Lucas S."/>
            <person name="Grigoriev I.V."/>
            <person name="Cande W.Z."/>
            <person name="Fulton C."/>
            <person name="Rokhsar D.S."/>
            <person name="Dawson S.C."/>
        </authorList>
    </citation>
    <scope>NUCLEOTIDE SEQUENCE [LARGE SCALE GENOMIC DNA]</scope>
    <source>
        <strain evidence="7 8">NEG-M</strain>
    </source>
</reference>
<dbReference type="GO" id="GO:0009982">
    <property type="term" value="F:pseudouridine synthase activity"/>
    <property type="evidence" value="ECO:0007669"/>
    <property type="project" value="InterPro"/>
</dbReference>
<dbReference type="OMA" id="NGHQKEY"/>
<feature type="domain" description="RNA-binding S4" evidence="6">
    <location>
        <begin position="83"/>
        <end position="143"/>
    </location>
</feature>
<dbReference type="SMART" id="SM00363">
    <property type="entry name" value="S4"/>
    <property type="match status" value="1"/>
</dbReference>
<gene>
    <name evidence="7" type="ORF">NAEGRDRAFT_61621</name>
</gene>
<keyword evidence="2 4" id="KW-0694">RNA-binding</keyword>
<dbReference type="PANTHER" id="PTHR47683">
    <property type="entry name" value="PSEUDOURIDINE SYNTHASE FAMILY PROTEIN-RELATED"/>
    <property type="match status" value="1"/>
</dbReference>
<keyword evidence="8" id="KW-1185">Reference proteome</keyword>
<dbReference type="InParanoid" id="D2UX35"/>
<dbReference type="InterPro" id="IPR018496">
    <property type="entry name" value="PsdUridine_synth_RsuA/RluB_CS"/>
</dbReference>
<dbReference type="InterPro" id="IPR036986">
    <property type="entry name" value="S4_RNA-bd_sf"/>
</dbReference>
<evidence type="ECO:0000259" key="6">
    <source>
        <dbReference type="SMART" id="SM00363"/>
    </source>
</evidence>
<dbReference type="PANTHER" id="PTHR47683:SF3">
    <property type="entry name" value="RIBOSOMAL LARGE SUBUNIT PSEUDOURIDINE SYNTHASE B"/>
    <property type="match status" value="1"/>
</dbReference>
<evidence type="ECO:0000256" key="3">
    <source>
        <dbReference type="ARBA" id="ARBA00023235"/>
    </source>
</evidence>
<dbReference type="GO" id="GO:0001522">
    <property type="term" value="P:pseudouridine synthesis"/>
    <property type="evidence" value="ECO:0007669"/>
    <property type="project" value="InterPro"/>
</dbReference>
<dbReference type="CDD" id="cd00165">
    <property type="entry name" value="S4"/>
    <property type="match status" value="1"/>
</dbReference>
<dbReference type="InterPro" id="IPR000748">
    <property type="entry name" value="PsdUridine_synth_RsuA/RluB/E/F"/>
</dbReference>
<evidence type="ECO:0000256" key="5">
    <source>
        <dbReference type="SAM" id="MobiDB-lite"/>
    </source>
</evidence>
<dbReference type="InterPro" id="IPR020094">
    <property type="entry name" value="TruA/RsuA/RluB/E/F_N"/>
</dbReference>
<comment type="similarity">
    <text evidence="1">Belongs to the pseudouridine synthase RsuA family.</text>
</comment>
<evidence type="ECO:0000256" key="1">
    <source>
        <dbReference type="ARBA" id="ARBA00008348"/>
    </source>
</evidence>
<dbReference type="Gene3D" id="3.30.70.1560">
    <property type="entry name" value="Alpha-L RNA-binding motif"/>
    <property type="match status" value="1"/>
</dbReference>
<dbReference type="GeneID" id="8863671"/>
<dbReference type="VEuPathDB" id="AmoebaDB:NAEGRDRAFT_61621"/>
<protein>
    <submittedName>
        <fullName evidence="7">Predicted protein</fullName>
    </submittedName>
</protein>
<dbReference type="InterPro" id="IPR042092">
    <property type="entry name" value="PsdUridine_s_RsuA/RluB/E/F_cat"/>
</dbReference>
<dbReference type="AlphaFoldDB" id="D2UX35"/>
<feature type="compositionally biased region" description="Polar residues" evidence="5">
    <location>
        <begin position="347"/>
        <end position="362"/>
    </location>
</feature>
<dbReference type="InterPro" id="IPR006145">
    <property type="entry name" value="PsdUridine_synth_RsuA/RluA"/>
</dbReference>